<dbReference type="AlphaFoldDB" id="A0A829YHQ1"/>
<dbReference type="InterPro" id="IPR032623">
    <property type="entry name" value="FecR_N"/>
</dbReference>
<keyword evidence="2" id="KW-0472">Membrane</keyword>
<name>A0A829YHQ1_9GAMM</name>
<sequence>MNVQIYEEASDWVVKHRGGGVDAQEKQAFDRWLRESPQHVRAYLEISAIWEDVPALDRSWNAEADELVARARADGNVVPLPTCRPTADDPDFATSPAPPSAATSERVAESADPAPFVRKHHKRRFLTALAASVLAVVASATWLYLQHGVYSTNVGEHRWLTLTDGSVVELNARSRIKVQYTGDERRIQLLEGQALFHVAKNKQRPFVVDSGDARVRAVGTSFDVYRAKKGTVVTVVEGRVAVATSQHRTDLASTGSQSELAPYGNDPGTRIGSEKASAGAGPQAAAGEILIAAGEQVVVTQAELPRPTQADTAAATAWVRRSLVFDASPLTEVAEEFNRYNVRPLVIEDADLIDFRVSGVFSSVDPALLIRFLHAQPELVVQETEAEIRVRKR</sequence>
<evidence type="ECO:0000259" key="4">
    <source>
        <dbReference type="Pfam" id="PF16220"/>
    </source>
</evidence>
<dbReference type="InterPro" id="IPR012373">
    <property type="entry name" value="Ferrdict_sens_TM"/>
</dbReference>
<dbReference type="GO" id="GO:0016989">
    <property type="term" value="F:sigma factor antagonist activity"/>
    <property type="evidence" value="ECO:0007669"/>
    <property type="project" value="TreeGrafter"/>
</dbReference>
<dbReference type="PANTHER" id="PTHR30273:SF2">
    <property type="entry name" value="PROTEIN FECR"/>
    <property type="match status" value="1"/>
</dbReference>
<feature type="compositionally biased region" description="Low complexity" evidence="1">
    <location>
        <begin position="92"/>
        <end position="104"/>
    </location>
</feature>
<feature type="domain" description="FecR protein" evidence="3">
    <location>
        <begin position="149"/>
        <end position="240"/>
    </location>
</feature>
<proteinExistence type="predicted"/>
<evidence type="ECO:0000313" key="6">
    <source>
        <dbReference type="Proteomes" id="UP000445000"/>
    </source>
</evidence>
<organism evidence="5 6">
    <name type="scientific">Steroidobacter agaridevorans</name>
    <dbReference type="NCBI Taxonomy" id="2695856"/>
    <lineage>
        <taxon>Bacteria</taxon>
        <taxon>Pseudomonadati</taxon>
        <taxon>Pseudomonadota</taxon>
        <taxon>Gammaproteobacteria</taxon>
        <taxon>Steroidobacterales</taxon>
        <taxon>Steroidobacteraceae</taxon>
        <taxon>Steroidobacter</taxon>
    </lineage>
</organism>
<dbReference type="Pfam" id="PF16220">
    <property type="entry name" value="DUF4880"/>
    <property type="match status" value="1"/>
</dbReference>
<accession>A0A829YHQ1</accession>
<comment type="caution">
    <text evidence="5">The sequence shown here is derived from an EMBL/GenBank/DDBJ whole genome shotgun (WGS) entry which is preliminary data.</text>
</comment>
<feature type="region of interest" description="Disordered" evidence="1">
    <location>
        <begin position="82"/>
        <end position="113"/>
    </location>
</feature>
<dbReference type="InterPro" id="IPR006860">
    <property type="entry name" value="FecR"/>
</dbReference>
<dbReference type="RefSeq" id="WP_161814063.1">
    <property type="nucleotide sequence ID" value="NZ_BLJN01000004.1"/>
</dbReference>
<feature type="region of interest" description="Disordered" evidence="1">
    <location>
        <begin position="247"/>
        <end position="278"/>
    </location>
</feature>
<evidence type="ECO:0000256" key="2">
    <source>
        <dbReference type="SAM" id="Phobius"/>
    </source>
</evidence>
<dbReference type="PANTHER" id="PTHR30273">
    <property type="entry name" value="PERIPLASMIC SIGNAL SENSOR AND SIGMA FACTOR ACTIVATOR FECR-RELATED"/>
    <property type="match status" value="1"/>
</dbReference>
<evidence type="ECO:0000256" key="1">
    <source>
        <dbReference type="SAM" id="MobiDB-lite"/>
    </source>
</evidence>
<gene>
    <name evidence="5" type="ORF">GCM10011487_44130</name>
</gene>
<dbReference type="Pfam" id="PF04773">
    <property type="entry name" value="FecR"/>
    <property type="match status" value="1"/>
</dbReference>
<protein>
    <submittedName>
        <fullName evidence="5">Uncharacterized protein</fullName>
    </submittedName>
</protein>
<reference evidence="6" key="1">
    <citation type="submission" date="2020-01" db="EMBL/GenBank/DDBJ databases">
        <title>'Steroidobacter agaridevorans' sp. nov., agar-degrading bacteria isolated from rhizosphere soils.</title>
        <authorList>
            <person name="Ikenaga M."/>
            <person name="Kataoka M."/>
            <person name="Murouchi A."/>
            <person name="Katsuragi S."/>
            <person name="Sakai M."/>
        </authorList>
    </citation>
    <scope>NUCLEOTIDE SEQUENCE [LARGE SCALE GENOMIC DNA]</scope>
    <source>
        <strain evidence="6">YU21-B</strain>
    </source>
</reference>
<dbReference type="EMBL" id="BLJN01000004">
    <property type="protein sequence ID" value="GFE82413.1"/>
    <property type="molecule type" value="Genomic_DNA"/>
</dbReference>
<dbReference type="Proteomes" id="UP000445000">
    <property type="component" value="Unassembled WGS sequence"/>
</dbReference>
<keyword evidence="2" id="KW-0812">Transmembrane</keyword>
<feature type="domain" description="FecR N-terminal" evidence="4">
    <location>
        <begin position="7"/>
        <end position="48"/>
    </location>
</feature>
<keyword evidence="6" id="KW-1185">Reference proteome</keyword>
<evidence type="ECO:0000313" key="5">
    <source>
        <dbReference type="EMBL" id="GFE82413.1"/>
    </source>
</evidence>
<keyword evidence="2" id="KW-1133">Transmembrane helix</keyword>
<feature type="transmembrane region" description="Helical" evidence="2">
    <location>
        <begin position="125"/>
        <end position="145"/>
    </location>
</feature>
<evidence type="ECO:0000259" key="3">
    <source>
        <dbReference type="Pfam" id="PF04773"/>
    </source>
</evidence>
<dbReference type="Gene3D" id="2.60.120.1440">
    <property type="match status" value="1"/>
</dbReference>